<evidence type="ECO:0000313" key="2">
    <source>
        <dbReference type="EMBL" id="HGW92693.1"/>
    </source>
</evidence>
<accession>A0A832H0V3</accession>
<proteinExistence type="predicted"/>
<dbReference type="EMBL" id="DSRD01000013">
    <property type="protein sequence ID" value="HGW92693.1"/>
    <property type="molecule type" value="Genomic_DNA"/>
</dbReference>
<gene>
    <name evidence="2" type="ORF">ENR47_00200</name>
</gene>
<reference evidence="2" key="1">
    <citation type="journal article" date="2020" name="mSystems">
        <title>Genome- and Community-Level Interaction Insights into Carbon Utilization and Element Cycling Functions of Hydrothermarchaeota in Hydrothermal Sediment.</title>
        <authorList>
            <person name="Zhou Z."/>
            <person name="Liu Y."/>
            <person name="Xu W."/>
            <person name="Pan J."/>
            <person name="Luo Z.H."/>
            <person name="Li M."/>
        </authorList>
    </citation>
    <scope>NUCLEOTIDE SEQUENCE [LARGE SCALE GENOMIC DNA]</scope>
    <source>
        <strain evidence="2">SpSt-402</strain>
    </source>
</reference>
<dbReference type="AlphaFoldDB" id="A0A832H0V3"/>
<feature type="region of interest" description="Disordered" evidence="1">
    <location>
        <begin position="30"/>
        <end position="58"/>
    </location>
</feature>
<sequence>MKFEFQSSGVGMAPEAFVGKSGLFRPAIAFESDNGAGGNSGGTDPSPSGDNSGEDLTGLKNALAAERKRASEAEKQFKQLQSSFDGIDPTAAKQAMENYKKLQEQQEAWNQKETELTNQLNEGFNRKLQTASQETETWKGKYNDLLTRTLAQQAYEAAGGRAGGSEDGITYFDAFFNNIKGQLKLNDKGQLEVIDGTGARIFSKKNTSDPMGANEFFAGYSTHPVFSHLFAAQGNSKGGGMQPGTGSYKGNGNVTVIDRNDIEALSRPGVLEAIAKGDGSVIVR</sequence>
<protein>
    <submittedName>
        <fullName evidence="2">Uncharacterized protein</fullName>
    </submittedName>
</protein>
<evidence type="ECO:0000256" key="1">
    <source>
        <dbReference type="SAM" id="MobiDB-lite"/>
    </source>
</evidence>
<comment type="caution">
    <text evidence="2">The sequence shown here is derived from an EMBL/GenBank/DDBJ whole genome shotgun (WGS) entry which is preliminary data.</text>
</comment>
<name>A0A832H0V3_9CYAN</name>
<feature type="compositionally biased region" description="Polar residues" evidence="1">
    <location>
        <begin position="42"/>
        <end position="51"/>
    </location>
</feature>
<organism evidence="2">
    <name type="scientific">Oscillatoriales cyanobacterium SpSt-402</name>
    <dbReference type="NCBI Taxonomy" id="2282168"/>
    <lineage>
        <taxon>Bacteria</taxon>
        <taxon>Bacillati</taxon>
        <taxon>Cyanobacteriota</taxon>
        <taxon>Cyanophyceae</taxon>
        <taxon>Oscillatoriophycideae</taxon>
        <taxon>Oscillatoriales</taxon>
    </lineage>
</organism>